<dbReference type="InterPro" id="IPR036291">
    <property type="entry name" value="NAD(P)-bd_dom_sf"/>
</dbReference>
<dbReference type="InterPro" id="IPR052733">
    <property type="entry name" value="Chloroplast_QOR"/>
</dbReference>
<dbReference type="Proteomes" id="UP000629365">
    <property type="component" value="Unassembled WGS sequence"/>
</dbReference>
<evidence type="ECO:0000313" key="2">
    <source>
        <dbReference type="EMBL" id="GGD63331.1"/>
    </source>
</evidence>
<dbReference type="Gene3D" id="3.90.180.10">
    <property type="entry name" value="Medium-chain alcohol dehydrogenases, catalytic domain"/>
    <property type="match status" value="1"/>
</dbReference>
<name>A0ABQ1R9S7_9MICO</name>
<dbReference type="InterPro" id="IPR020843">
    <property type="entry name" value="ER"/>
</dbReference>
<proteinExistence type="predicted"/>
<gene>
    <name evidence="2" type="ORF">GCM10007269_03230</name>
</gene>
<evidence type="ECO:0000259" key="1">
    <source>
        <dbReference type="SMART" id="SM00829"/>
    </source>
</evidence>
<sequence>MNTTIAKTMPAWLNDQYGSASGTRREIVQTPEPRRGEVLLRIRATALNAADVRIMLGDPLLLRPVFGLRRPKQPIRGIDVAGTIIAVAEDIDEALIGDEVVVELDAGGGLAPYAVARADRLVARPDALAPELAATLPIAGGTAVQALDVAGIREGQRILVIGASGGVGTFTVQLAALRGAEVWATCGEPNRAVVESLGATRTFDYRKTDLSTLPATFDAIIDIAGAAPLRQLRRLLAPTGVIAMVAGDGGHVLGPIPRMLRAMFLSVGSRRRIRPVAAVSKRDINQQLVALAADGRITPVIEQILPWDGAADGLARLESGHTVGKVVVRGREE</sequence>
<dbReference type="CDD" id="cd08267">
    <property type="entry name" value="MDR1"/>
    <property type="match status" value="1"/>
</dbReference>
<evidence type="ECO:0000313" key="3">
    <source>
        <dbReference type="Proteomes" id="UP000629365"/>
    </source>
</evidence>
<dbReference type="InterPro" id="IPR013154">
    <property type="entry name" value="ADH-like_N"/>
</dbReference>
<dbReference type="PANTHER" id="PTHR44013:SF1">
    <property type="entry name" value="ZINC-TYPE ALCOHOL DEHYDROGENASE-LIKE PROTEIN C16A3.02C"/>
    <property type="match status" value="1"/>
</dbReference>
<dbReference type="Pfam" id="PF13602">
    <property type="entry name" value="ADH_zinc_N_2"/>
    <property type="match status" value="1"/>
</dbReference>
<comment type="caution">
    <text evidence="2">The sequence shown here is derived from an EMBL/GenBank/DDBJ whole genome shotgun (WGS) entry which is preliminary data.</text>
</comment>
<accession>A0ABQ1R9S7</accession>
<keyword evidence="3" id="KW-1185">Reference proteome</keyword>
<dbReference type="SMART" id="SM00829">
    <property type="entry name" value="PKS_ER"/>
    <property type="match status" value="1"/>
</dbReference>
<feature type="domain" description="Enoyl reductase (ER)" evidence="1">
    <location>
        <begin position="18"/>
        <end position="328"/>
    </location>
</feature>
<protein>
    <submittedName>
        <fullName evidence="2">NADPH:quinone reductase</fullName>
    </submittedName>
</protein>
<dbReference type="SUPFAM" id="SSF50129">
    <property type="entry name" value="GroES-like"/>
    <property type="match status" value="1"/>
</dbReference>
<dbReference type="InterPro" id="IPR011032">
    <property type="entry name" value="GroES-like_sf"/>
</dbReference>
<organism evidence="2 3">
    <name type="scientific">Microbacterium murale</name>
    <dbReference type="NCBI Taxonomy" id="1081040"/>
    <lineage>
        <taxon>Bacteria</taxon>
        <taxon>Bacillati</taxon>
        <taxon>Actinomycetota</taxon>
        <taxon>Actinomycetes</taxon>
        <taxon>Micrococcales</taxon>
        <taxon>Microbacteriaceae</taxon>
        <taxon>Microbacterium</taxon>
    </lineage>
</organism>
<dbReference type="Gene3D" id="3.40.50.720">
    <property type="entry name" value="NAD(P)-binding Rossmann-like Domain"/>
    <property type="match status" value="1"/>
</dbReference>
<dbReference type="Pfam" id="PF08240">
    <property type="entry name" value="ADH_N"/>
    <property type="match status" value="1"/>
</dbReference>
<dbReference type="EMBL" id="BMCM01000001">
    <property type="protein sequence ID" value="GGD63331.1"/>
    <property type="molecule type" value="Genomic_DNA"/>
</dbReference>
<dbReference type="RefSeq" id="WP_188434784.1">
    <property type="nucleotide sequence ID" value="NZ_BMCM01000001.1"/>
</dbReference>
<reference evidence="3" key="1">
    <citation type="journal article" date="2019" name="Int. J. Syst. Evol. Microbiol.">
        <title>The Global Catalogue of Microorganisms (GCM) 10K type strain sequencing project: providing services to taxonomists for standard genome sequencing and annotation.</title>
        <authorList>
            <consortium name="The Broad Institute Genomics Platform"/>
            <consortium name="The Broad Institute Genome Sequencing Center for Infectious Disease"/>
            <person name="Wu L."/>
            <person name="Ma J."/>
        </authorList>
    </citation>
    <scope>NUCLEOTIDE SEQUENCE [LARGE SCALE GENOMIC DNA]</scope>
    <source>
        <strain evidence="3">CCM 7640</strain>
    </source>
</reference>
<dbReference type="PANTHER" id="PTHR44013">
    <property type="entry name" value="ZINC-TYPE ALCOHOL DEHYDROGENASE-LIKE PROTEIN C16A3.02C"/>
    <property type="match status" value="1"/>
</dbReference>
<dbReference type="SUPFAM" id="SSF51735">
    <property type="entry name" value="NAD(P)-binding Rossmann-fold domains"/>
    <property type="match status" value="1"/>
</dbReference>